<accession>A0A0V1M5G6</accession>
<evidence type="ECO:0000313" key="1">
    <source>
        <dbReference type="EMBL" id="KRZ66805.1"/>
    </source>
</evidence>
<protein>
    <submittedName>
        <fullName evidence="1">Uncharacterized protein</fullName>
    </submittedName>
</protein>
<dbReference type="AlphaFoldDB" id="A0A0V1M5G6"/>
<dbReference type="EMBL" id="JYDO01000223">
    <property type="protein sequence ID" value="KRZ66805.1"/>
    <property type="molecule type" value="Genomic_DNA"/>
</dbReference>
<proteinExistence type="predicted"/>
<evidence type="ECO:0000313" key="2">
    <source>
        <dbReference type="Proteomes" id="UP000054843"/>
    </source>
</evidence>
<dbReference type="Proteomes" id="UP000054843">
    <property type="component" value="Unassembled WGS sequence"/>
</dbReference>
<name>A0A0V1M5G6_9BILA</name>
<reference evidence="1 2" key="1">
    <citation type="submission" date="2015-01" db="EMBL/GenBank/DDBJ databases">
        <title>Evolution of Trichinella species and genotypes.</title>
        <authorList>
            <person name="Korhonen P.K."/>
            <person name="Edoardo P."/>
            <person name="Giuseppe L.R."/>
            <person name="Gasser R.B."/>
        </authorList>
    </citation>
    <scope>NUCLEOTIDE SEQUENCE [LARGE SCALE GENOMIC DNA]</scope>
    <source>
        <strain evidence="1">ISS1980</strain>
    </source>
</reference>
<organism evidence="1 2">
    <name type="scientific">Trichinella papuae</name>
    <dbReference type="NCBI Taxonomy" id="268474"/>
    <lineage>
        <taxon>Eukaryota</taxon>
        <taxon>Metazoa</taxon>
        <taxon>Ecdysozoa</taxon>
        <taxon>Nematoda</taxon>
        <taxon>Enoplea</taxon>
        <taxon>Dorylaimia</taxon>
        <taxon>Trichinellida</taxon>
        <taxon>Trichinellidae</taxon>
        <taxon>Trichinella</taxon>
    </lineage>
</organism>
<keyword evidence="2" id="KW-1185">Reference proteome</keyword>
<gene>
    <name evidence="1" type="ORF">T10_2815</name>
</gene>
<comment type="caution">
    <text evidence="1">The sequence shown here is derived from an EMBL/GenBank/DDBJ whole genome shotgun (WGS) entry which is preliminary data.</text>
</comment>
<sequence length="86" mass="9083">MLRTPLHSVTYSVSTGGDKIRLALESVVVTCDGPPVFAKVATVCFAASSDPVEGARGKGCGPQITQPRRVSISPPQMIVDPSMRKK</sequence>